<dbReference type="AlphaFoldDB" id="A0A2P7B1W9"/>
<protein>
    <submittedName>
        <fullName evidence="1">Uncharacterized protein</fullName>
    </submittedName>
</protein>
<sequence length="483" mass="52434">MDRKSGALSKSPEEDLMMSYFNDEQSYQTRKTAWGLMNLAELTFMTADEAKPYFKTFLLPAGMKADPTKGQLELSGEFAGWKQIGGDAPGFNAGNGAITRDQKQHVLDALHITAANLSALGLDNSYLGDNGQPIASDLTQPIDNRGFFRGFNAVGDTAGSIIRRISPEGGTQVQVLARYDHDGAITDLAMIALGTNRAADLAEIDGEANMSVALGLNYLMKAVRSVAQPSISPDHIIFAGYSLGGAITNSIEYHVKDLADGFFKDAHFVGFDASSISPNASDKNLLNFGAENDPVYGLFSHETNLPPSDDFKQIFGRIIPMLKKELPKVSDAERAKIFDGDSKKENIGKLVDEGGLSATFSALAHLRTDTTFKGIGFVGTAIALLIKSVFTGVFPGLMADAFREMLDISRYGETDKTVIAQYNKNLENIVTKYRNIFDNIKPYVTSGNNNLVILIIPTMKIGRLLEFLSTMKVFLASDGSRMV</sequence>
<name>A0A2P7B1W9_9HYPH</name>
<gene>
    <name evidence="1" type="ORF">CU100_07245</name>
</gene>
<keyword evidence="2" id="KW-1185">Reference proteome</keyword>
<dbReference type="EMBL" id="PGGN01000001">
    <property type="protein sequence ID" value="PSH60463.1"/>
    <property type="molecule type" value="Genomic_DNA"/>
</dbReference>
<evidence type="ECO:0000313" key="1">
    <source>
        <dbReference type="EMBL" id="PSH60463.1"/>
    </source>
</evidence>
<comment type="caution">
    <text evidence="1">The sequence shown here is derived from an EMBL/GenBank/DDBJ whole genome shotgun (WGS) entry which is preliminary data.</text>
</comment>
<dbReference type="Proteomes" id="UP000241158">
    <property type="component" value="Unassembled WGS sequence"/>
</dbReference>
<dbReference type="Gene3D" id="3.40.50.1820">
    <property type="entry name" value="alpha/beta hydrolase"/>
    <property type="match status" value="1"/>
</dbReference>
<proteinExistence type="predicted"/>
<evidence type="ECO:0000313" key="2">
    <source>
        <dbReference type="Proteomes" id="UP000241158"/>
    </source>
</evidence>
<reference evidence="2" key="1">
    <citation type="submission" date="2017-11" db="EMBL/GenBank/DDBJ databases">
        <authorList>
            <person name="Kuznetsova I."/>
            <person name="Sazanova A."/>
            <person name="Chirak E."/>
            <person name="Safronova V."/>
            <person name="Willems A."/>
        </authorList>
    </citation>
    <scope>NUCLEOTIDE SEQUENCE [LARGE SCALE GENOMIC DNA]</scope>
    <source>
        <strain evidence="2">PEPV15</strain>
    </source>
</reference>
<dbReference type="InterPro" id="IPR029058">
    <property type="entry name" value="AB_hydrolase_fold"/>
</dbReference>
<dbReference type="SUPFAM" id="SSF53474">
    <property type="entry name" value="alpha/beta-Hydrolases"/>
    <property type="match status" value="1"/>
</dbReference>
<accession>A0A2P7B1W9</accession>
<organism evidence="1 2">
    <name type="scientific">Phyllobacterium endophyticum</name>
    <dbReference type="NCBI Taxonomy" id="1149773"/>
    <lineage>
        <taxon>Bacteria</taxon>
        <taxon>Pseudomonadati</taxon>
        <taxon>Pseudomonadota</taxon>
        <taxon>Alphaproteobacteria</taxon>
        <taxon>Hyphomicrobiales</taxon>
        <taxon>Phyllobacteriaceae</taxon>
        <taxon>Phyllobacterium</taxon>
    </lineage>
</organism>